<keyword evidence="7" id="KW-1185">Reference proteome</keyword>
<dbReference type="GO" id="GO:0008270">
    <property type="term" value="F:zinc ion binding"/>
    <property type="evidence" value="ECO:0007669"/>
    <property type="project" value="UniProtKB-KW"/>
</dbReference>
<evidence type="ECO:0000256" key="4">
    <source>
        <dbReference type="SAM" id="MobiDB-lite"/>
    </source>
</evidence>
<dbReference type="Gene3D" id="3.30.40.10">
    <property type="entry name" value="Zinc/RING finger domain, C3HC4 (zinc finger)"/>
    <property type="match status" value="1"/>
</dbReference>
<evidence type="ECO:0000256" key="2">
    <source>
        <dbReference type="ARBA" id="ARBA00022833"/>
    </source>
</evidence>
<dbReference type="CDD" id="cd16579">
    <property type="entry name" value="RING-HC_PML_C-V"/>
    <property type="match status" value="1"/>
</dbReference>
<dbReference type="SUPFAM" id="SSF57850">
    <property type="entry name" value="RING/U-box"/>
    <property type="match status" value="1"/>
</dbReference>
<organism evidence="6 7">
    <name type="scientific">Brachionus calyciflorus</name>
    <dbReference type="NCBI Taxonomy" id="104777"/>
    <lineage>
        <taxon>Eukaryota</taxon>
        <taxon>Metazoa</taxon>
        <taxon>Spiralia</taxon>
        <taxon>Gnathifera</taxon>
        <taxon>Rotifera</taxon>
        <taxon>Eurotatoria</taxon>
        <taxon>Monogononta</taxon>
        <taxon>Pseudotrocha</taxon>
        <taxon>Ploima</taxon>
        <taxon>Brachionidae</taxon>
        <taxon>Brachionus</taxon>
    </lineage>
</organism>
<dbReference type="AlphaFoldDB" id="A0A814HMU6"/>
<proteinExistence type="predicted"/>
<evidence type="ECO:0000313" key="6">
    <source>
        <dbReference type="EMBL" id="CAF1012048.1"/>
    </source>
</evidence>
<protein>
    <recommendedName>
        <fullName evidence="5">RING-type domain-containing protein</fullName>
    </recommendedName>
</protein>
<reference evidence="6" key="1">
    <citation type="submission" date="2021-02" db="EMBL/GenBank/DDBJ databases">
        <authorList>
            <person name="Nowell W R."/>
        </authorList>
    </citation>
    <scope>NUCLEOTIDE SEQUENCE</scope>
    <source>
        <strain evidence="6">Ploen Becks lab</strain>
    </source>
</reference>
<comment type="caution">
    <text evidence="6">The sequence shown here is derived from an EMBL/GenBank/DDBJ whole genome shotgun (WGS) entry which is preliminary data.</text>
</comment>
<gene>
    <name evidence="6" type="ORF">OXX778_LOCUS16942</name>
</gene>
<dbReference type="SMART" id="SM00184">
    <property type="entry name" value="RING"/>
    <property type="match status" value="1"/>
</dbReference>
<dbReference type="OrthoDB" id="6105938at2759"/>
<accession>A0A814HMU6</accession>
<sequence length="299" mass="34517">MSANEFLETSLNTFNQELEEEKFYRASLIRDFLICPNCDQRYVTPLNMPCSHNLCNNCFKTLKNDLPPASLECPVCHTVNPIPERGFPLNALLADLLDAEPVEVKRGKSFQKLIDSTKSILNELNSLVADLNTKVISGEHTITFYCSQLREQVNYSTNKKIDQLNQNREIFLGRINDYQKKCIDNFLKSQGELKDCLDKSLFELDEWKLGLLAPDSDETDIEDIKLLAENLKHKLENEKFKFELLLYGDERLKFVEDEHDLVLDSIGRIRLEKIQSEELPKEEGYGSFNESKQFSTVPH</sequence>
<dbReference type="InterPro" id="IPR013083">
    <property type="entry name" value="Znf_RING/FYVE/PHD"/>
</dbReference>
<evidence type="ECO:0000259" key="5">
    <source>
        <dbReference type="PROSITE" id="PS50089"/>
    </source>
</evidence>
<keyword evidence="1 3" id="KW-0479">Metal-binding</keyword>
<evidence type="ECO:0000256" key="1">
    <source>
        <dbReference type="ARBA" id="ARBA00022771"/>
    </source>
</evidence>
<dbReference type="InterPro" id="IPR001841">
    <property type="entry name" value="Znf_RING"/>
</dbReference>
<keyword evidence="1 3" id="KW-0863">Zinc-finger</keyword>
<dbReference type="EMBL" id="CAJNOC010004169">
    <property type="protein sequence ID" value="CAF1012048.1"/>
    <property type="molecule type" value="Genomic_DNA"/>
</dbReference>
<evidence type="ECO:0000313" key="7">
    <source>
        <dbReference type="Proteomes" id="UP000663879"/>
    </source>
</evidence>
<feature type="domain" description="RING-type" evidence="5">
    <location>
        <begin position="35"/>
        <end position="77"/>
    </location>
</feature>
<keyword evidence="2" id="KW-0862">Zinc</keyword>
<feature type="region of interest" description="Disordered" evidence="4">
    <location>
        <begin position="280"/>
        <end position="299"/>
    </location>
</feature>
<dbReference type="Proteomes" id="UP000663879">
    <property type="component" value="Unassembled WGS sequence"/>
</dbReference>
<dbReference type="PROSITE" id="PS50089">
    <property type="entry name" value="ZF_RING_2"/>
    <property type="match status" value="1"/>
</dbReference>
<evidence type="ECO:0000256" key="3">
    <source>
        <dbReference type="PROSITE-ProRule" id="PRU00175"/>
    </source>
</evidence>
<name>A0A814HMU6_9BILA</name>
<feature type="compositionally biased region" description="Polar residues" evidence="4">
    <location>
        <begin position="288"/>
        <end position="299"/>
    </location>
</feature>